<proteinExistence type="predicted"/>
<organism evidence="1 2">
    <name type="scientific">Escherichia phage vB_EcoM_PHB05</name>
    <dbReference type="NCBI Taxonomy" id="2041347"/>
    <lineage>
        <taxon>Viruses</taxon>
        <taxon>Duplodnaviria</taxon>
        <taxon>Heunggongvirae</taxon>
        <taxon>Uroviricota</taxon>
        <taxon>Caudoviricetes</taxon>
        <taxon>Stephanstirmvirinae</taxon>
        <taxon>Justusliebigvirus</taxon>
        <taxon>Justusliebigvirus PHB05</taxon>
    </lineage>
</organism>
<dbReference type="EMBL" id="MF805809">
    <property type="protein sequence ID" value="ATI15810.1"/>
    <property type="molecule type" value="Genomic_DNA"/>
</dbReference>
<name>A0A291LA58_9CAUD</name>
<protein>
    <submittedName>
        <fullName evidence="1">Uncharacterized protein</fullName>
    </submittedName>
</protein>
<sequence length="111" mass="12699">MPTLVVLPGATPQRRWGNYTLVDSKDFTFDWCCHYIAGFQFSSVEIWASNDPEATWYALTRARYDGEVTVLLTKSVWNALEKAYIENGMERKHIDTIKAMCDIVEDLNGSD</sequence>
<reference evidence="1 2" key="1">
    <citation type="submission" date="2017-09" db="EMBL/GenBank/DDBJ databases">
        <title>Phage vB_EcoM_PHB05 against multidrug-resistant shiga toxin-producing Escherichia.</title>
        <authorList>
            <person name="Chen Y."/>
            <person name="Song J."/>
            <person name="Wu B."/>
        </authorList>
    </citation>
    <scope>NUCLEOTIDE SEQUENCE [LARGE SCALE GENOMIC DNA]</scope>
    <source>
        <strain evidence="1">Wastewater</strain>
    </source>
</reference>
<dbReference type="Proteomes" id="UP000230824">
    <property type="component" value="Segment"/>
</dbReference>
<keyword evidence="2" id="KW-1185">Reference proteome</keyword>
<dbReference type="KEGG" id="vg:62611780"/>
<accession>A0A291LA58</accession>
<dbReference type="RefSeq" id="YP_009984436.1">
    <property type="nucleotide sequence ID" value="NC_052652.1"/>
</dbReference>
<evidence type="ECO:0000313" key="2">
    <source>
        <dbReference type="Proteomes" id="UP000230824"/>
    </source>
</evidence>
<dbReference type="GeneID" id="62611780"/>
<evidence type="ECO:0000313" key="1">
    <source>
        <dbReference type="EMBL" id="ATI15810.1"/>
    </source>
</evidence>